<dbReference type="EMBL" id="CAJNOT010002676">
    <property type="protein sequence ID" value="CAF1335512.1"/>
    <property type="molecule type" value="Genomic_DNA"/>
</dbReference>
<protein>
    <submittedName>
        <fullName evidence="2">Uncharacterized protein</fullName>
    </submittedName>
</protein>
<dbReference type="Proteomes" id="UP000663864">
    <property type="component" value="Unassembled WGS sequence"/>
</dbReference>
<accession>A0A815G7F6</accession>
<evidence type="ECO:0000256" key="1">
    <source>
        <dbReference type="SAM" id="MobiDB-lite"/>
    </source>
</evidence>
<name>A0A815G7F6_9BILA</name>
<proteinExistence type="predicted"/>
<evidence type="ECO:0000313" key="3">
    <source>
        <dbReference type="Proteomes" id="UP000663864"/>
    </source>
</evidence>
<comment type="caution">
    <text evidence="2">The sequence shown here is derived from an EMBL/GenBank/DDBJ whole genome shotgun (WGS) entry which is preliminary data.</text>
</comment>
<gene>
    <name evidence="2" type="ORF">ZHD862_LOCUS29764</name>
</gene>
<organism evidence="2 3">
    <name type="scientific">Rotaria sordida</name>
    <dbReference type="NCBI Taxonomy" id="392033"/>
    <lineage>
        <taxon>Eukaryota</taxon>
        <taxon>Metazoa</taxon>
        <taxon>Spiralia</taxon>
        <taxon>Gnathifera</taxon>
        <taxon>Rotifera</taxon>
        <taxon>Eurotatoria</taxon>
        <taxon>Bdelloidea</taxon>
        <taxon>Philodinida</taxon>
        <taxon>Philodinidae</taxon>
        <taxon>Rotaria</taxon>
    </lineage>
</organism>
<reference evidence="2" key="1">
    <citation type="submission" date="2021-02" db="EMBL/GenBank/DDBJ databases">
        <authorList>
            <person name="Nowell W R."/>
        </authorList>
    </citation>
    <scope>NUCLEOTIDE SEQUENCE</scope>
</reference>
<evidence type="ECO:0000313" key="2">
    <source>
        <dbReference type="EMBL" id="CAF1335512.1"/>
    </source>
</evidence>
<dbReference type="AlphaFoldDB" id="A0A815G7F6"/>
<feature type="region of interest" description="Disordered" evidence="1">
    <location>
        <begin position="1"/>
        <end position="72"/>
    </location>
</feature>
<sequence>MLPSQAIASAAAVPKSKTVPYQPPWKLQPAPKPELHQPSQATASAAVVPKSKTVPYQPPSKLQPAPKPGMLL</sequence>